<keyword evidence="2" id="KW-1185">Reference proteome</keyword>
<accession>A0ABQ4YEP9</accession>
<gene>
    <name evidence="1" type="ORF">Tco_0725317</name>
</gene>
<reference evidence="1" key="2">
    <citation type="submission" date="2022-01" db="EMBL/GenBank/DDBJ databases">
        <authorList>
            <person name="Yamashiro T."/>
            <person name="Shiraishi A."/>
            <person name="Satake H."/>
            <person name="Nakayama K."/>
        </authorList>
    </citation>
    <scope>NUCLEOTIDE SEQUENCE</scope>
</reference>
<protein>
    <submittedName>
        <fullName evidence="1">Uncharacterized protein</fullName>
    </submittedName>
</protein>
<comment type="caution">
    <text evidence="1">The sequence shown here is derived from an EMBL/GenBank/DDBJ whole genome shotgun (WGS) entry which is preliminary data.</text>
</comment>
<evidence type="ECO:0000313" key="1">
    <source>
        <dbReference type="EMBL" id="GJS75436.1"/>
    </source>
</evidence>
<dbReference type="EMBL" id="BQNB010010303">
    <property type="protein sequence ID" value="GJS75436.1"/>
    <property type="molecule type" value="Genomic_DNA"/>
</dbReference>
<sequence length="366" mass="41457">MATITRFMVFRECSKALLICIVNVNGVQYEKRYCTCGSVTTTTTVVVAASAAAPTAATTTTAATVATASPATTATTATTTTTTATTTTAATTTTQTILVLLHEKQPVVPGTKRRRTEPNVFQQANKRTTTHLKMNGVLIMEYLVKVSKRRAFWSLNEDILKITILKTNTPYPSRKIRRICSYTHQRPQGIKLNTSYPKDQYAVLELWNQYNILEDIKRGPYSKKSDTPRQLNTAYPLPSDMAYPLPSDMAMILSERKEKLKKSLTERLRCKQKCFPGDNPDCYLILSSLSSQTSIRRIRSIPYNGKPFLSTARAKIDVYKRMITLRVGEENIIIKSVKLIRRPREKNINEYWWRIYKSGNFKVLES</sequence>
<dbReference type="Proteomes" id="UP001151760">
    <property type="component" value="Unassembled WGS sequence"/>
</dbReference>
<name>A0ABQ4YEP9_9ASTR</name>
<organism evidence="1 2">
    <name type="scientific">Tanacetum coccineum</name>
    <dbReference type="NCBI Taxonomy" id="301880"/>
    <lineage>
        <taxon>Eukaryota</taxon>
        <taxon>Viridiplantae</taxon>
        <taxon>Streptophyta</taxon>
        <taxon>Embryophyta</taxon>
        <taxon>Tracheophyta</taxon>
        <taxon>Spermatophyta</taxon>
        <taxon>Magnoliopsida</taxon>
        <taxon>eudicotyledons</taxon>
        <taxon>Gunneridae</taxon>
        <taxon>Pentapetalae</taxon>
        <taxon>asterids</taxon>
        <taxon>campanulids</taxon>
        <taxon>Asterales</taxon>
        <taxon>Asteraceae</taxon>
        <taxon>Asteroideae</taxon>
        <taxon>Anthemideae</taxon>
        <taxon>Anthemidinae</taxon>
        <taxon>Tanacetum</taxon>
    </lineage>
</organism>
<evidence type="ECO:0000313" key="2">
    <source>
        <dbReference type="Proteomes" id="UP001151760"/>
    </source>
</evidence>
<proteinExistence type="predicted"/>
<reference evidence="1" key="1">
    <citation type="journal article" date="2022" name="Int. J. Mol. Sci.">
        <title>Draft Genome of Tanacetum Coccineum: Genomic Comparison of Closely Related Tanacetum-Family Plants.</title>
        <authorList>
            <person name="Yamashiro T."/>
            <person name="Shiraishi A."/>
            <person name="Nakayama K."/>
            <person name="Satake H."/>
        </authorList>
    </citation>
    <scope>NUCLEOTIDE SEQUENCE</scope>
</reference>